<dbReference type="InterPro" id="IPR029058">
    <property type="entry name" value="AB_hydrolase_fold"/>
</dbReference>
<name>A0ABU9NUR1_9FLAO</name>
<dbReference type="Proteomes" id="UP001468798">
    <property type="component" value="Unassembled WGS sequence"/>
</dbReference>
<accession>A0ABU9NUR1</accession>
<protein>
    <submittedName>
        <fullName evidence="1">Alpha/beta hydrolase-fold protein</fullName>
    </submittedName>
</protein>
<gene>
    <name evidence="1" type="ORF">WFZ86_13640</name>
</gene>
<organism evidence="1 2">
    <name type="scientific">Flavobacterium polysaccharolyticum</name>
    <dbReference type="NCBI Taxonomy" id="3133148"/>
    <lineage>
        <taxon>Bacteria</taxon>
        <taxon>Pseudomonadati</taxon>
        <taxon>Bacteroidota</taxon>
        <taxon>Flavobacteriia</taxon>
        <taxon>Flavobacteriales</taxon>
        <taxon>Flavobacteriaceae</taxon>
        <taxon>Flavobacterium</taxon>
    </lineage>
</organism>
<dbReference type="Pfam" id="PF00756">
    <property type="entry name" value="Esterase"/>
    <property type="match status" value="1"/>
</dbReference>
<dbReference type="RefSeq" id="WP_342692440.1">
    <property type="nucleotide sequence ID" value="NZ_JBCGDP010000013.1"/>
</dbReference>
<dbReference type="InterPro" id="IPR000801">
    <property type="entry name" value="Esterase-like"/>
</dbReference>
<proteinExistence type="predicted"/>
<sequence length="328" mass="38344">MKQITTILLIFFTLNCFCQSHSFYTKPDTLSIASKIFGTIRKITVSIPNDYDKLKQPKNCIVYVDGDDDEISGTILQATNNLYLYDDIPQSILVGIFHENRDQELQEKNKLYDFIANEVLPKIIEKYSVKKEITIVGHSFGAYFATFCFLKNNKLFNNCIAISPSYWPNKNDIYTIAEQELKNQEKLTGNFYLAIGDKRWDDVSLRDGVFKFKKIIESNKNSFSFQFNDLIGFNHNSTPTVGFGLGLNFCFDEWEWESVLEDQNNRIKSFPNFWRHYELKGDALRHLKRTTESIDTYKITIEKLNKDKDISSTDRKISLKRIKVKMRR</sequence>
<dbReference type="Gene3D" id="3.40.50.1820">
    <property type="entry name" value="alpha/beta hydrolase"/>
    <property type="match status" value="1"/>
</dbReference>
<reference evidence="1 2" key="1">
    <citation type="submission" date="2024-03" db="EMBL/GenBank/DDBJ databases">
        <title>Two novel species of the genus Flavobacterium exhibiting potentially degradation of complex polysaccharides.</title>
        <authorList>
            <person name="Lian X."/>
        </authorList>
    </citation>
    <scope>NUCLEOTIDE SEQUENCE [LARGE SCALE GENOMIC DNA]</scope>
    <source>
        <strain evidence="1 2">N6</strain>
    </source>
</reference>
<dbReference type="GO" id="GO:0016787">
    <property type="term" value="F:hydrolase activity"/>
    <property type="evidence" value="ECO:0007669"/>
    <property type="project" value="UniProtKB-KW"/>
</dbReference>
<dbReference type="PANTHER" id="PTHR48098:SF6">
    <property type="entry name" value="FERRI-BACILLIBACTIN ESTERASE BESA"/>
    <property type="match status" value="1"/>
</dbReference>
<keyword evidence="1" id="KW-0378">Hydrolase</keyword>
<dbReference type="EMBL" id="JBCGDP010000013">
    <property type="protein sequence ID" value="MEM0577547.1"/>
    <property type="molecule type" value="Genomic_DNA"/>
</dbReference>
<comment type="caution">
    <text evidence="1">The sequence shown here is derived from an EMBL/GenBank/DDBJ whole genome shotgun (WGS) entry which is preliminary data.</text>
</comment>
<dbReference type="SUPFAM" id="SSF53474">
    <property type="entry name" value="alpha/beta-Hydrolases"/>
    <property type="match status" value="1"/>
</dbReference>
<dbReference type="InterPro" id="IPR050583">
    <property type="entry name" value="Mycobacterial_A85_antigen"/>
</dbReference>
<evidence type="ECO:0000313" key="1">
    <source>
        <dbReference type="EMBL" id="MEM0577547.1"/>
    </source>
</evidence>
<evidence type="ECO:0000313" key="2">
    <source>
        <dbReference type="Proteomes" id="UP001468798"/>
    </source>
</evidence>
<dbReference type="PANTHER" id="PTHR48098">
    <property type="entry name" value="ENTEROCHELIN ESTERASE-RELATED"/>
    <property type="match status" value="1"/>
</dbReference>
<keyword evidence="2" id="KW-1185">Reference proteome</keyword>